<dbReference type="OrthoDB" id="5295771at2759"/>
<gene>
    <name evidence="7" type="primary">TDEL0E03060</name>
    <name evidence="7" type="ORF">TDEL_0E03060</name>
</gene>
<dbReference type="Pfam" id="PF01987">
    <property type="entry name" value="AIM24"/>
    <property type="match status" value="1"/>
</dbReference>
<dbReference type="PANTHER" id="PTHR36959">
    <property type="entry name" value="ALTERED INHERITANCE OF MITOCHONDRIA PROTEIN 24, MITOCHONDRIAL"/>
    <property type="match status" value="1"/>
</dbReference>
<dbReference type="KEGG" id="tdl:TDEL_0E03060"/>
<name>G8ZVA5_TORDE</name>
<dbReference type="InterPro" id="IPR036983">
    <property type="entry name" value="AIM24_sf"/>
</dbReference>
<evidence type="ECO:0000256" key="3">
    <source>
        <dbReference type="ARBA" id="ARBA00013287"/>
    </source>
</evidence>
<evidence type="ECO:0000313" key="7">
    <source>
        <dbReference type="EMBL" id="CCE92549.1"/>
    </source>
</evidence>
<protein>
    <recommendedName>
        <fullName evidence="3 6">Altered inheritance of mitochondria protein 24, mitochondrial</fullName>
    </recommendedName>
</protein>
<sequence>MSGRAISTKLTRLLSSVRCARPYSGGNISISDFAATKKGTGSGSFIELPEFKPLQDSILVKIPSSCTVYGKLNKINAISSDPQAKNGPFLAQESTGPSAFSRIMTGEHPANLMMASPTPMSNITVVNIDTDDKGGLYVPDFAENVLCYSGDLTLDKKSRVEGYGVLALAGKGPVYQIILKEGEEMMVTSESILAYDSQVALKLVKLNSSYGFPKGVSEFLSKYFARYYDQAYITWNKWFTGSKIYSNIQGPGTFFLQTHFIAGSKTYTEKDIMEALDSRN</sequence>
<evidence type="ECO:0000256" key="5">
    <source>
        <dbReference type="ARBA" id="ARBA00023128"/>
    </source>
</evidence>
<dbReference type="SUPFAM" id="SSF51219">
    <property type="entry name" value="TRAP-like"/>
    <property type="match status" value="1"/>
</dbReference>
<dbReference type="Gene3D" id="3.60.160.10">
    <property type="entry name" value="Mitochondrial biogenesis AIM24"/>
    <property type="match status" value="1"/>
</dbReference>
<dbReference type="HOGENOM" id="CLU_1069488_0_0_1"/>
<proteinExistence type="inferred from homology"/>
<dbReference type="AlphaFoldDB" id="G8ZVA5"/>
<evidence type="ECO:0000256" key="1">
    <source>
        <dbReference type="ARBA" id="ARBA00004173"/>
    </source>
</evidence>
<dbReference type="eggNOG" id="ENOG502RZF6">
    <property type="taxonomic scope" value="Eukaryota"/>
</dbReference>
<dbReference type="InterPro" id="IPR016031">
    <property type="entry name" value="Trp_RNA-bd_attenuator-like_dom"/>
</dbReference>
<keyword evidence="4" id="KW-0809">Transit peptide</keyword>
<comment type="similarity">
    <text evidence="2 6">Belongs to the AIM24 family.</text>
</comment>
<evidence type="ECO:0000313" key="8">
    <source>
        <dbReference type="Proteomes" id="UP000005627"/>
    </source>
</evidence>
<dbReference type="GO" id="GO:0007007">
    <property type="term" value="P:inner mitochondrial membrane organization"/>
    <property type="evidence" value="ECO:0007669"/>
    <property type="project" value="TreeGrafter"/>
</dbReference>
<dbReference type="EMBL" id="HE616746">
    <property type="protein sequence ID" value="CCE92549.1"/>
    <property type="molecule type" value="Genomic_DNA"/>
</dbReference>
<keyword evidence="8" id="KW-1185">Reference proteome</keyword>
<evidence type="ECO:0000256" key="6">
    <source>
        <dbReference type="RuleBase" id="RU363045"/>
    </source>
</evidence>
<accession>G8ZVA5</accession>
<dbReference type="Proteomes" id="UP000005627">
    <property type="component" value="Chromosome 5"/>
</dbReference>
<dbReference type="RefSeq" id="XP_003681760.1">
    <property type="nucleotide sequence ID" value="XM_003681712.1"/>
</dbReference>
<evidence type="ECO:0000256" key="2">
    <source>
        <dbReference type="ARBA" id="ARBA00009322"/>
    </source>
</evidence>
<keyword evidence="5 6" id="KW-0496">Mitochondrion</keyword>
<dbReference type="InterPro" id="IPR002838">
    <property type="entry name" value="AIM24"/>
</dbReference>
<reference evidence="7 8" key="1">
    <citation type="journal article" date="2011" name="Proc. Natl. Acad. Sci. U.S.A.">
        <title>Evolutionary erosion of yeast sex chromosomes by mating-type switching accidents.</title>
        <authorList>
            <person name="Gordon J.L."/>
            <person name="Armisen D."/>
            <person name="Proux-Wera E."/>
            <person name="Oheigeartaigh S.S."/>
            <person name="Byrne K.P."/>
            <person name="Wolfe K.H."/>
        </authorList>
    </citation>
    <scope>NUCLEOTIDE SEQUENCE [LARGE SCALE GENOMIC DNA]</scope>
    <source>
        <strain evidence="8">ATCC 10662 / CBS 1146 / NBRC 0425 / NCYC 2629 / NRRL Y-866</strain>
    </source>
</reference>
<dbReference type="PANTHER" id="PTHR36959:SF2">
    <property type="entry name" value="ALTERED INHERITANCE OF MITOCHONDRIA PROTEIN 24, MITOCHONDRIAL"/>
    <property type="match status" value="1"/>
</dbReference>
<organism evidence="7 8">
    <name type="scientific">Torulaspora delbrueckii</name>
    <name type="common">Yeast</name>
    <name type="synonym">Candida colliculosa</name>
    <dbReference type="NCBI Taxonomy" id="4950"/>
    <lineage>
        <taxon>Eukaryota</taxon>
        <taxon>Fungi</taxon>
        <taxon>Dikarya</taxon>
        <taxon>Ascomycota</taxon>
        <taxon>Saccharomycotina</taxon>
        <taxon>Saccharomycetes</taxon>
        <taxon>Saccharomycetales</taxon>
        <taxon>Saccharomycetaceae</taxon>
        <taxon>Torulaspora</taxon>
    </lineage>
</organism>
<dbReference type="InParanoid" id="G8ZVA5"/>
<dbReference type="GO" id="GO:0005743">
    <property type="term" value="C:mitochondrial inner membrane"/>
    <property type="evidence" value="ECO:0007669"/>
    <property type="project" value="TreeGrafter"/>
</dbReference>
<evidence type="ECO:0000256" key="4">
    <source>
        <dbReference type="ARBA" id="ARBA00022946"/>
    </source>
</evidence>
<comment type="subcellular location">
    <subcellularLocation>
        <location evidence="1 6">Mitochondrion</location>
    </subcellularLocation>
</comment>
<dbReference type="GeneID" id="11503950"/>